<dbReference type="EMBL" id="CM001475">
    <property type="protein sequence ID" value="EIC30886.1"/>
    <property type="molecule type" value="Genomic_DNA"/>
</dbReference>
<gene>
    <name evidence="3" type="ORF">Metal_0084</name>
    <name evidence="4" type="ORF">Metal_3215</name>
</gene>
<evidence type="ECO:0000313" key="3">
    <source>
        <dbReference type="EMBL" id="EIC27953.1"/>
    </source>
</evidence>
<keyword evidence="5" id="KW-1185">Reference proteome</keyword>
<dbReference type="EMBL" id="CM001475">
    <property type="protein sequence ID" value="EIC27953.1"/>
    <property type="molecule type" value="Genomic_DNA"/>
</dbReference>
<dbReference type="GO" id="GO:0003677">
    <property type="term" value="F:DNA binding"/>
    <property type="evidence" value="ECO:0007669"/>
    <property type="project" value="InterPro"/>
</dbReference>
<dbReference type="eggNOG" id="COG3385">
    <property type="taxonomic scope" value="Bacteria"/>
</dbReference>
<dbReference type="InterPro" id="IPR002559">
    <property type="entry name" value="Transposase_11"/>
</dbReference>
<dbReference type="InterPro" id="IPR012337">
    <property type="entry name" value="RNaseH-like_sf"/>
</dbReference>
<feature type="region of interest" description="Disordered" evidence="1">
    <location>
        <begin position="315"/>
        <end position="351"/>
    </location>
</feature>
<dbReference type="STRING" id="686340.Metal_0084"/>
<dbReference type="GO" id="GO:0004803">
    <property type="term" value="F:transposase activity"/>
    <property type="evidence" value="ECO:0007669"/>
    <property type="project" value="InterPro"/>
</dbReference>
<organism evidence="4 5">
    <name type="scientific">Methylomicrobium album BG8</name>
    <dbReference type="NCBI Taxonomy" id="686340"/>
    <lineage>
        <taxon>Bacteria</taxon>
        <taxon>Pseudomonadati</taxon>
        <taxon>Pseudomonadota</taxon>
        <taxon>Gammaproteobacteria</taxon>
        <taxon>Methylococcales</taxon>
        <taxon>Methylococcaceae</taxon>
        <taxon>Methylomicrobium</taxon>
    </lineage>
</organism>
<protein>
    <recommendedName>
        <fullName evidence="2">Transposase IS4-like domain-containing protein</fullName>
    </recommendedName>
</protein>
<name>H8GPE0_METAL</name>
<dbReference type="SUPFAM" id="SSF53098">
    <property type="entry name" value="Ribonuclease H-like"/>
    <property type="match status" value="1"/>
</dbReference>
<feature type="domain" description="Transposase IS4-like" evidence="2">
    <location>
        <begin position="146"/>
        <end position="301"/>
    </location>
</feature>
<dbReference type="GO" id="GO:0006313">
    <property type="term" value="P:DNA transposition"/>
    <property type="evidence" value="ECO:0007669"/>
    <property type="project" value="InterPro"/>
</dbReference>
<accession>H8GPE0</accession>
<sequence>MGTVRKLANEVEHGLAGALPRLRKTVVGKLALAVGAMIEGQTPNTVELANLLPLETERQDMREQWLRRLLKNPLLLAPRVMEPFTREALAKAARNGQTVLLAMDQTDLGDRMALLVVALRVGDRALPLVWRAEAGPANIGFESQQRLLEQVRAWLPAGAQVLLSADRFYPSAALFGWVQTHGWGYRLRLKGNVLADTGHGDETITGQLAQGVAERYLSGVRLFTQGLMTNLGILHEAGHPDPWIIAMDCPPSRASVLDYAARWAIEPMFSDFKGRGFDLGSSQLWHADRLERLVLIMALAMYWCVRVGQDDALARPTPLEKKPGNKVTPTIGASGNSAAAWSPGSSAVCAD</sequence>
<evidence type="ECO:0000313" key="4">
    <source>
        <dbReference type="EMBL" id="EIC30886.1"/>
    </source>
</evidence>
<evidence type="ECO:0000259" key="2">
    <source>
        <dbReference type="Pfam" id="PF01609"/>
    </source>
</evidence>
<reference evidence="4 5" key="1">
    <citation type="journal article" date="2013" name="Genome Announc.">
        <title>Genome Sequence of the Obligate Gammaproteobacterial Methanotroph Methylomicrobium album Strain BG8.</title>
        <authorList>
            <person name="Kits K.D."/>
            <person name="Kalyuzhnaya M.G."/>
            <person name="Klotz M.G."/>
            <person name="Jetten M.S."/>
            <person name="Op den Camp H.J."/>
            <person name="Vuilleumier S."/>
            <person name="Bringel F."/>
            <person name="Dispirito A.A."/>
            <person name="Murrell J.C."/>
            <person name="Bruce D."/>
            <person name="Cheng J.F."/>
            <person name="Copeland A."/>
            <person name="Goodwin L."/>
            <person name="Hauser L."/>
            <person name="Lajus A."/>
            <person name="Land M.L."/>
            <person name="Lapidus A."/>
            <person name="Lucas S."/>
            <person name="Medigue C."/>
            <person name="Pitluck S."/>
            <person name="Woyke T."/>
            <person name="Zeytun A."/>
            <person name="Stein L.Y."/>
        </authorList>
    </citation>
    <scope>NUCLEOTIDE SEQUENCE [LARGE SCALE GENOMIC DNA]</scope>
    <source>
        <strain evidence="4 5">BG8</strain>
    </source>
</reference>
<evidence type="ECO:0000313" key="5">
    <source>
        <dbReference type="Proteomes" id="UP000005090"/>
    </source>
</evidence>
<dbReference type="Pfam" id="PF01609">
    <property type="entry name" value="DDE_Tnp_1"/>
    <property type="match status" value="1"/>
</dbReference>
<evidence type="ECO:0000256" key="1">
    <source>
        <dbReference type="SAM" id="MobiDB-lite"/>
    </source>
</evidence>
<feature type="compositionally biased region" description="Polar residues" evidence="1">
    <location>
        <begin position="327"/>
        <end position="345"/>
    </location>
</feature>
<proteinExistence type="predicted"/>
<dbReference type="HOGENOM" id="CLU_786714_0_0_6"/>
<dbReference type="AlphaFoldDB" id="H8GPE0"/>
<dbReference type="Proteomes" id="UP000005090">
    <property type="component" value="Chromosome"/>
</dbReference>